<name>A0AAW2AB61_CULAL</name>
<keyword evidence="2" id="KW-1133">Transmembrane helix</keyword>
<feature type="transmembrane region" description="Helical" evidence="2">
    <location>
        <begin position="15"/>
        <end position="34"/>
    </location>
</feature>
<comment type="caution">
    <text evidence="3">The sequence shown here is derived from an EMBL/GenBank/DDBJ whole genome shotgun (WGS) entry which is preliminary data.</text>
</comment>
<protein>
    <submittedName>
        <fullName evidence="3">Uncharacterized protein</fullName>
    </submittedName>
</protein>
<feature type="compositionally biased region" description="Polar residues" evidence="1">
    <location>
        <begin position="60"/>
        <end position="75"/>
    </location>
</feature>
<feature type="region of interest" description="Disordered" evidence="1">
    <location>
        <begin position="55"/>
        <end position="75"/>
    </location>
</feature>
<accession>A0AAW2AB61</accession>
<keyword evidence="2" id="KW-0472">Membrane</keyword>
<keyword evidence="4" id="KW-1185">Reference proteome</keyword>
<reference evidence="3 4" key="1">
    <citation type="submission" date="2024-05" db="EMBL/GenBank/DDBJ databases">
        <title>A high-quality chromosomal-level genome assembly of Topmouth culter (Culter alburnus).</title>
        <authorList>
            <person name="Zhao H."/>
        </authorList>
    </citation>
    <scope>NUCLEOTIDE SEQUENCE [LARGE SCALE GENOMIC DNA]</scope>
    <source>
        <strain evidence="3">CATC2023</strain>
        <tissue evidence="3">Muscle</tissue>
    </source>
</reference>
<evidence type="ECO:0000256" key="1">
    <source>
        <dbReference type="SAM" id="MobiDB-lite"/>
    </source>
</evidence>
<evidence type="ECO:0000313" key="3">
    <source>
        <dbReference type="EMBL" id="KAK9969802.1"/>
    </source>
</evidence>
<gene>
    <name evidence="3" type="ORF">ABG768_027949</name>
</gene>
<evidence type="ECO:0000256" key="2">
    <source>
        <dbReference type="SAM" id="Phobius"/>
    </source>
</evidence>
<keyword evidence="2" id="KW-0812">Transmembrane</keyword>
<organism evidence="3 4">
    <name type="scientific">Culter alburnus</name>
    <name type="common">Topmouth culter</name>
    <dbReference type="NCBI Taxonomy" id="194366"/>
    <lineage>
        <taxon>Eukaryota</taxon>
        <taxon>Metazoa</taxon>
        <taxon>Chordata</taxon>
        <taxon>Craniata</taxon>
        <taxon>Vertebrata</taxon>
        <taxon>Euteleostomi</taxon>
        <taxon>Actinopterygii</taxon>
        <taxon>Neopterygii</taxon>
        <taxon>Teleostei</taxon>
        <taxon>Ostariophysi</taxon>
        <taxon>Cypriniformes</taxon>
        <taxon>Xenocyprididae</taxon>
        <taxon>Xenocypridinae</taxon>
        <taxon>Culter</taxon>
    </lineage>
</organism>
<sequence>MGQSGPERRAQRSCGALRCGTVGFNTVFLLIIFITHQSENSTTATLNTLCPVGKKHTYKRSPTQTSPGREQHGSENTLTCISKAISGPLNIQSLTHTGIFFYKPQQGLQ</sequence>
<evidence type="ECO:0000313" key="4">
    <source>
        <dbReference type="Proteomes" id="UP001479290"/>
    </source>
</evidence>
<proteinExistence type="predicted"/>
<dbReference type="EMBL" id="JAWDJR010000009">
    <property type="protein sequence ID" value="KAK9969802.1"/>
    <property type="molecule type" value="Genomic_DNA"/>
</dbReference>
<dbReference type="AlphaFoldDB" id="A0AAW2AB61"/>
<dbReference type="Proteomes" id="UP001479290">
    <property type="component" value="Unassembled WGS sequence"/>
</dbReference>